<accession>A0A5C1AI39</accession>
<dbReference type="Proteomes" id="UP000324974">
    <property type="component" value="Chromosome"/>
</dbReference>
<keyword evidence="2" id="KW-0560">Oxidoreductase</keyword>
<sequence>MVAGIEDLTFPKLTPAELDLLRPFAVSVAFADGDIVFRAGTAELDLFVVTDGAIEIRNPADGDAVVATHPTGGFAGDIDLLTGRPTVVSGHAKGATRVLRVPHAMVRGLLNRVPSFGEKLIVALTRRREALSMAGKLGITVLGSGHCKDTNLVREFLHKNFVPFRWVDSETDAGRAALANQPPACKKPVVDCGSKQVLFNPTLRELAKCAGIWRACPGERVDLAVVGAGPAGIAAAVYAASEGLSTLLLDRLGPGGQAGGSSKIENFIGFPAGLSGTDLATRGVLQMLKFGAKMAAPVTVDRVEVPADIREPRRLHLDCDTVIQARVVLIATGVGWRKLPALGAERFEAAGIHYVCTAVEAVLYDESDVAVVGGGNSAGQAAMHLAECCRTRRVHLVVRSPLDKSMSDYLVSRIRGTANICVHEGSAITEVEGNHRLEFVHIERTASGERNRLPCAGVFVFIGADPAVGWLPPEIARDDLGYVLTGSDVLRSGRWPVADRDPCPLETSLPGVLAAGDVRAGSTKRVGFAVGDGSLAVTCTHRLLSQG</sequence>
<evidence type="ECO:0000256" key="1">
    <source>
        <dbReference type="ARBA" id="ARBA00022630"/>
    </source>
</evidence>
<dbReference type="CDD" id="cd00038">
    <property type="entry name" value="CAP_ED"/>
    <property type="match status" value="1"/>
</dbReference>
<dbReference type="PRINTS" id="PR00368">
    <property type="entry name" value="FADPNR"/>
</dbReference>
<dbReference type="SMART" id="SM00100">
    <property type="entry name" value="cNMP"/>
    <property type="match status" value="1"/>
</dbReference>
<dbReference type="Gene3D" id="2.60.120.10">
    <property type="entry name" value="Jelly Rolls"/>
    <property type="match status" value="1"/>
</dbReference>
<dbReference type="InterPro" id="IPR018490">
    <property type="entry name" value="cNMP-bd_dom_sf"/>
</dbReference>
<dbReference type="SUPFAM" id="SSF51905">
    <property type="entry name" value="FAD/NAD(P)-binding domain"/>
    <property type="match status" value="1"/>
</dbReference>
<dbReference type="InterPro" id="IPR014710">
    <property type="entry name" value="RmlC-like_jellyroll"/>
</dbReference>
<evidence type="ECO:0000259" key="3">
    <source>
        <dbReference type="PROSITE" id="PS50042"/>
    </source>
</evidence>
<dbReference type="PROSITE" id="PS50042">
    <property type="entry name" value="CNMP_BINDING_3"/>
    <property type="match status" value="1"/>
</dbReference>
<evidence type="ECO:0000313" key="4">
    <source>
        <dbReference type="EMBL" id="QEL16628.1"/>
    </source>
</evidence>
<dbReference type="KEGG" id="lrs:PX52LOC_03588"/>
<dbReference type="OrthoDB" id="9786503at2"/>
<proteinExistence type="predicted"/>
<protein>
    <submittedName>
        <fullName evidence="4">Thioredoxin reductase</fullName>
    </submittedName>
</protein>
<keyword evidence="5" id="KW-1185">Reference proteome</keyword>
<evidence type="ECO:0000256" key="2">
    <source>
        <dbReference type="ARBA" id="ARBA00023002"/>
    </source>
</evidence>
<dbReference type="InterPro" id="IPR050097">
    <property type="entry name" value="Ferredoxin-NADP_redctase_2"/>
</dbReference>
<name>A0A5C1AI39_9BACT</name>
<dbReference type="PANTHER" id="PTHR48105">
    <property type="entry name" value="THIOREDOXIN REDUCTASE 1-RELATED-RELATED"/>
    <property type="match status" value="1"/>
</dbReference>
<dbReference type="Pfam" id="PF07992">
    <property type="entry name" value="Pyr_redox_2"/>
    <property type="match status" value="1"/>
</dbReference>
<dbReference type="EMBL" id="CP042425">
    <property type="protein sequence ID" value="QEL16628.1"/>
    <property type="molecule type" value="Genomic_DNA"/>
</dbReference>
<dbReference type="Gene3D" id="3.50.50.60">
    <property type="entry name" value="FAD/NAD(P)-binding domain"/>
    <property type="match status" value="2"/>
</dbReference>
<dbReference type="SUPFAM" id="SSF51206">
    <property type="entry name" value="cAMP-binding domain-like"/>
    <property type="match status" value="1"/>
</dbReference>
<feature type="domain" description="Cyclic nucleotide-binding" evidence="3">
    <location>
        <begin position="9"/>
        <end position="127"/>
    </location>
</feature>
<reference evidence="5" key="1">
    <citation type="submission" date="2019-08" db="EMBL/GenBank/DDBJ databases">
        <title>Limnoglobus roseus gen. nov., sp. nov., a novel freshwater planctomycete with a giant genome from the family Gemmataceae.</title>
        <authorList>
            <person name="Kulichevskaya I.S."/>
            <person name="Naumoff D.G."/>
            <person name="Miroshnikov K."/>
            <person name="Ivanova A."/>
            <person name="Philippov D.A."/>
            <person name="Hakobyan A."/>
            <person name="Rijpstra I.C."/>
            <person name="Sinninghe Damste J.S."/>
            <person name="Liesack W."/>
            <person name="Dedysh S.N."/>
        </authorList>
    </citation>
    <scope>NUCLEOTIDE SEQUENCE [LARGE SCALE GENOMIC DNA]</scope>
    <source>
        <strain evidence="5">PX52</strain>
    </source>
</reference>
<keyword evidence="1" id="KW-0285">Flavoprotein</keyword>
<dbReference type="Pfam" id="PF00027">
    <property type="entry name" value="cNMP_binding"/>
    <property type="match status" value="1"/>
</dbReference>
<dbReference type="InterPro" id="IPR000595">
    <property type="entry name" value="cNMP-bd_dom"/>
</dbReference>
<dbReference type="GO" id="GO:0016491">
    <property type="term" value="F:oxidoreductase activity"/>
    <property type="evidence" value="ECO:0007669"/>
    <property type="project" value="UniProtKB-KW"/>
</dbReference>
<dbReference type="InterPro" id="IPR036188">
    <property type="entry name" value="FAD/NAD-bd_sf"/>
</dbReference>
<gene>
    <name evidence="4" type="ORF">PX52LOC_03588</name>
</gene>
<dbReference type="RefSeq" id="WP_149111333.1">
    <property type="nucleotide sequence ID" value="NZ_CP042425.1"/>
</dbReference>
<organism evidence="4 5">
    <name type="scientific">Limnoglobus roseus</name>
    <dbReference type="NCBI Taxonomy" id="2598579"/>
    <lineage>
        <taxon>Bacteria</taxon>
        <taxon>Pseudomonadati</taxon>
        <taxon>Planctomycetota</taxon>
        <taxon>Planctomycetia</taxon>
        <taxon>Gemmatales</taxon>
        <taxon>Gemmataceae</taxon>
        <taxon>Limnoglobus</taxon>
    </lineage>
</organism>
<dbReference type="AlphaFoldDB" id="A0A5C1AI39"/>
<evidence type="ECO:0000313" key="5">
    <source>
        <dbReference type="Proteomes" id="UP000324974"/>
    </source>
</evidence>
<dbReference type="InterPro" id="IPR023753">
    <property type="entry name" value="FAD/NAD-binding_dom"/>
</dbReference>
<dbReference type="PRINTS" id="PR00469">
    <property type="entry name" value="PNDRDTASEII"/>
</dbReference>